<dbReference type="InterPro" id="IPR004182">
    <property type="entry name" value="GRAM"/>
</dbReference>
<evidence type="ECO:0000256" key="1">
    <source>
        <dbReference type="ARBA" id="ARBA00022468"/>
    </source>
</evidence>
<organism evidence="5 6">
    <name type="scientific">Planoprotostelium fungivorum</name>
    <dbReference type="NCBI Taxonomy" id="1890364"/>
    <lineage>
        <taxon>Eukaryota</taxon>
        <taxon>Amoebozoa</taxon>
        <taxon>Evosea</taxon>
        <taxon>Variosea</taxon>
        <taxon>Cavosteliida</taxon>
        <taxon>Cavosteliaceae</taxon>
        <taxon>Planoprotostelium</taxon>
    </lineage>
</organism>
<dbReference type="AlphaFoldDB" id="A0A2P6MP70"/>
<dbReference type="EMBL" id="MDYQ01000599">
    <property type="protein sequence ID" value="PRP73475.1"/>
    <property type="molecule type" value="Genomic_DNA"/>
</dbReference>
<evidence type="ECO:0000259" key="3">
    <source>
        <dbReference type="PROSITE" id="PS50086"/>
    </source>
</evidence>
<dbReference type="GO" id="GO:0005096">
    <property type="term" value="F:GTPase activator activity"/>
    <property type="evidence" value="ECO:0007669"/>
    <property type="project" value="UniProtKB-KW"/>
</dbReference>
<feature type="domain" description="EF-hand" evidence="4">
    <location>
        <begin position="926"/>
        <end position="961"/>
    </location>
</feature>
<dbReference type="PROSITE" id="PS50222">
    <property type="entry name" value="EF_HAND_2"/>
    <property type="match status" value="1"/>
</dbReference>
<dbReference type="Gene3D" id="1.10.8.270">
    <property type="entry name" value="putative rabgap domain of human tbc1 domain family member 14 like domains"/>
    <property type="match status" value="1"/>
</dbReference>
<feature type="domain" description="Rab-GAP TBC" evidence="3">
    <location>
        <begin position="553"/>
        <end position="742"/>
    </location>
</feature>
<dbReference type="InterPro" id="IPR050302">
    <property type="entry name" value="Rab_GAP_TBC_domain"/>
</dbReference>
<dbReference type="PANTHER" id="PTHR47219:SF20">
    <property type="entry name" value="TBC1 DOMAIN FAMILY MEMBER 2B"/>
    <property type="match status" value="1"/>
</dbReference>
<evidence type="ECO:0000256" key="2">
    <source>
        <dbReference type="ARBA" id="ARBA00022837"/>
    </source>
</evidence>
<sequence length="1023" mass="118115">MWISPRTLSNFPGSGALWNTVEEIYVFKLLKQKSTGRGFLDAVISTVQSRPLTYRIVMHNKVDGQSWIIAVSDQEDNIRKHWSFLFESLLPHVREPVEGIMSDRTQVQSHRESSKSQDVLALEDSAEFSDLPPESMASEKTSFPKEDWKMVDWNDLLSKQGVDDEGIVSYVLSKVESLSQLEEGEESKNMEIVIEEFHKTFKDLPNEKLLTYFLCSRLSSRTWKAIPKPGTIYVTENFVCFYQSRSDHDQSVAGSPHIADGGTYTRYPSYRTYGKVMLPDGRTLVIPFKNISAISKESVAMGLLDNSIQITSQKVPYTFVFLRRESAYTLLERLWRKAMQDLLTFAENEAGVTSPNLKAEAVQMSKKVHDDRLKNEQFQKLFKLGSEVLEDDYICSFWWKNSYLVGRMYISRNFLSYDTNISVANKILQVIVYIPDIQSVDKSSVSFGLFQNGITLRMKNQKKLFFAFYSPKEVLEKINTLMKTRTISDSGHSDYHDIVRVKERWSNTPGYTISTAEEMKQSQAWQKFLGTHGPLGISIIKTPRLRTIIRDPGIPDNMRGLLWQYLSGSRAKMIANQGYYARITEENRGKTSDAIEEIEKDVLRSLPSHPFYVQEGEGTNMLRNVLKAFSWRNPHIGYCQAMNILTAVFLLYMDEEEAFWLLSTICEDIIPEYYNRSLLGSTVDQAIFETLLEQSLPHIFKHFQTIGIPLSLISLPWFMCLYLSYVPWKAALRILDCFLYDGPDILLRAGLAILKLNEDMIMSERDNERIVPALKAGNYDCDALIRLIFIDFGYLSEEKMRELRNRHKFMTIKGMEEHKKRKQLQKMGRDVDTTDRLQVTMRELETLQMEFETVTIKEGVPDPSHPPTSVTIMGCQQLLQRFCSAYQSNWWDAVLPRIFITTDGNQDDRIDFPEFLSIIEVALKGSLETKAKYIFKLIDADDDNRVNSQELATVLKLTHRGESEGEKDFVMMIFSKLGLEPEGEISLEDFLKQSFDESQFLRQFWMLTEQQCTQKYRVPTLTY</sequence>
<reference evidence="5 6" key="1">
    <citation type="journal article" date="2018" name="Genome Biol. Evol.">
        <title>Multiple Roots of Fruiting Body Formation in Amoebozoa.</title>
        <authorList>
            <person name="Hillmann F."/>
            <person name="Forbes G."/>
            <person name="Novohradska S."/>
            <person name="Ferling I."/>
            <person name="Riege K."/>
            <person name="Groth M."/>
            <person name="Westermann M."/>
            <person name="Marz M."/>
            <person name="Spaller T."/>
            <person name="Winckler T."/>
            <person name="Schaap P."/>
            <person name="Glockner G."/>
        </authorList>
    </citation>
    <scope>NUCLEOTIDE SEQUENCE [LARGE SCALE GENOMIC DNA]</scope>
    <source>
        <strain evidence="5 6">Jena</strain>
    </source>
</reference>
<dbReference type="Pfam" id="PF02893">
    <property type="entry name" value="GRAM"/>
    <property type="match status" value="2"/>
</dbReference>
<dbReference type="Proteomes" id="UP000241769">
    <property type="component" value="Unassembled WGS sequence"/>
</dbReference>
<dbReference type="InterPro" id="IPR000195">
    <property type="entry name" value="Rab-GAP-TBC_dom"/>
</dbReference>
<dbReference type="GO" id="GO:0005509">
    <property type="term" value="F:calcium ion binding"/>
    <property type="evidence" value="ECO:0007669"/>
    <property type="project" value="InterPro"/>
</dbReference>
<dbReference type="InParanoid" id="A0A2P6MP70"/>
<dbReference type="Pfam" id="PF00566">
    <property type="entry name" value="RabGAP-TBC"/>
    <property type="match status" value="1"/>
</dbReference>
<dbReference type="SMART" id="SM00568">
    <property type="entry name" value="GRAM"/>
    <property type="match status" value="2"/>
</dbReference>
<dbReference type="SUPFAM" id="SSF47923">
    <property type="entry name" value="Ypt/Rab-GAP domain of gyp1p"/>
    <property type="match status" value="2"/>
</dbReference>
<keyword evidence="1" id="KW-0343">GTPase activation</keyword>
<dbReference type="SUPFAM" id="SSF47473">
    <property type="entry name" value="EF-hand"/>
    <property type="match status" value="1"/>
</dbReference>
<dbReference type="PANTHER" id="PTHR47219">
    <property type="entry name" value="RAB GTPASE-ACTIVATING PROTEIN 1-LIKE"/>
    <property type="match status" value="1"/>
</dbReference>
<dbReference type="Gene3D" id="1.10.472.80">
    <property type="entry name" value="Ypt/Rab-GAP domain of gyp1p, domain 3"/>
    <property type="match status" value="1"/>
</dbReference>
<dbReference type="Gene3D" id="1.10.238.10">
    <property type="entry name" value="EF-hand"/>
    <property type="match status" value="1"/>
</dbReference>
<dbReference type="PROSITE" id="PS00018">
    <property type="entry name" value="EF_HAND_1"/>
    <property type="match status" value="2"/>
</dbReference>
<dbReference type="SMART" id="SM00164">
    <property type="entry name" value="TBC"/>
    <property type="match status" value="1"/>
</dbReference>
<proteinExistence type="predicted"/>
<evidence type="ECO:0000259" key="4">
    <source>
        <dbReference type="PROSITE" id="PS50222"/>
    </source>
</evidence>
<protein>
    <recommendedName>
        <fullName evidence="7">TBC1 domain family member 9</fullName>
    </recommendedName>
</protein>
<keyword evidence="2" id="KW-0106">Calcium</keyword>
<dbReference type="Gene3D" id="2.30.29.30">
    <property type="entry name" value="Pleckstrin-homology domain (PH domain)/Phosphotyrosine-binding domain (PTB)"/>
    <property type="match status" value="2"/>
</dbReference>
<name>A0A2P6MP70_9EUKA</name>
<comment type="caution">
    <text evidence="5">The sequence shown here is derived from an EMBL/GenBank/DDBJ whole genome shotgun (WGS) entry which is preliminary data.</text>
</comment>
<dbReference type="STRING" id="1890364.A0A2P6MP70"/>
<gene>
    <name evidence="5" type="ORF">PROFUN_02484</name>
</gene>
<dbReference type="InterPro" id="IPR035969">
    <property type="entry name" value="Rab-GAP_TBC_sf"/>
</dbReference>
<accession>A0A2P6MP70</accession>
<dbReference type="InterPro" id="IPR002048">
    <property type="entry name" value="EF_hand_dom"/>
</dbReference>
<dbReference type="FunFam" id="1.10.8.270:FF:000002">
    <property type="entry name" value="TBC1 domain family member 9B"/>
    <property type="match status" value="1"/>
</dbReference>
<dbReference type="GO" id="GO:0031267">
    <property type="term" value="F:small GTPase binding"/>
    <property type="evidence" value="ECO:0007669"/>
    <property type="project" value="TreeGrafter"/>
</dbReference>
<evidence type="ECO:0000313" key="6">
    <source>
        <dbReference type="Proteomes" id="UP000241769"/>
    </source>
</evidence>
<evidence type="ECO:0008006" key="7">
    <source>
        <dbReference type="Google" id="ProtNLM"/>
    </source>
</evidence>
<dbReference type="PROSITE" id="PS50086">
    <property type="entry name" value="TBC_RABGAP"/>
    <property type="match status" value="1"/>
</dbReference>
<dbReference type="InterPro" id="IPR011992">
    <property type="entry name" value="EF-hand-dom_pair"/>
</dbReference>
<dbReference type="OrthoDB" id="294251at2759"/>
<dbReference type="InterPro" id="IPR018247">
    <property type="entry name" value="EF_Hand_1_Ca_BS"/>
</dbReference>
<dbReference type="InterPro" id="IPR011993">
    <property type="entry name" value="PH-like_dom_sf"/>
</dbReference>
<keyword evidence="6" id="KW-1185">Reference proteome</keyword>
<evidence type="ECO:0000313" key="5">
    <source>
        <dbReference type="EMBL" id="PRP73475.1"/>
    </source>
</evidence>